<dbReference type="SUPFAM" id="SSF160113">
    <property type="entry name" value="YegP-like"/>
    <property type="match status" value="1"/>
</dbReference>
<dbReference type="EMBL" id="JBHSWV010000364">
    <property type="protein sequence ID" value="MFC6767341.1"/>
    <property type="molecule type" value="Genomic_DNA"/>
</dbReference>
<dbReference type="InterPro" id="IPR036913">
    <property type="entry name" value="YegP-like_sf"/>
</dbReference>
<reference evidence="2 3" key="1">
    <citation type="journal article" date="2019" name="Int. J. Syst. Evol. Microbiol.">
        <title>The Global Catalogue of Microorganisms (GCM) 10K type strain sequencing project: providing services to taxonomists for standard genome sequencing and annotation.</title>
        <authorList>
            <consortium name="The Broad Institute Genomics Platform"/>
            <consortium name="The Broad Institute Genome Sequencing Center for Infectious Disease"/>
            <person name="Wu L."/>
            <person name="Ma J."/>
        </authorList>
    </citation>
    <scope>NUCLEOTIDE SEQUENCE [LARGE SCALE GENOMIC DNA]</scope>
    <source>
        <strain evidence="2 3">LMG 29247</strain>
    </source>
</reference>
<sequence>VALAREALEDVRELIESASILEIDSVSFELHTAEDGWVWQLIDEYGTTMAKSTQTYANRTDAREAMNDVKAQAPDGWITFTE</sequence>
<evidence type="ECO:0000313" key="3">
    <source>
        <dbReference type="Proteomes" id="UP001596383"/>
    </source>
</evidence>
<evidence type="ECO:0000259" key="1">
    <source>
        <dbReference type="Pfam" id="PF07411"/>
    </source>
</evidence>
<protein>
    <submittedName>
        <fullName evidence="2">YegP family protein</fullName>
    </submittedName>
</protein>
<dbReference type="Proteomes" id="UP001596383">
    <property type="component" value="Unassembled WGS sequence"/>
</dbReference>
<comment type="caution">
    <text evidence="2">The sequence shown here is derived from an EMBL/GenBank/DDBJ whole genome shotgun (WGS) entry which is preliminary data.</text>
</comment>
<name>A0ABD5SQ65_9EURY</name>
<dbReference type="InterPro" id="IPR010879">
    <property type="entry name" value="DUF1508"/>
</dbReference>
<keyword evidence="3" id="KW-1185">Reference proteome</keyword>
<dbReference type="AlphaFoldDB" id="A0ABD5SQ65"/>
<gene>
    <name evidence="2" type="ORF">ACFQE6_20845</name>
</gene>
<feature type="domain" description="DUF1508" evidence="1">
    <location>
        <begin position="35"/>
        <end position="75"/>
    </location>
</feature>
<dbReference type="RefSeq" id="WP_273740237.1">
    <property type="nucleotide sequence ID" value="NZ_JAQIVI010000364.1"/>
</dbReference>
<accession>A0ABD5SQ65</accession>
<dbReference type="Pfam" id="PF07411">
    <property type="entry name" value="DUF1508"/>
    <property type="match status" value="1"/>
</dbReference>
<evidence type="ECO:0000313" key="2">
    <source>
        <dbReference type="EMBL" id="MFC6767341.1"/>
    </source>
</evidence>
<proteinExistence type="predicted"/>
<organism evidence="2 3">
    <name type="scientific">Natrinema soli</name>
    <dbReference type="NCBI Taxonomy" id="1930624"/>
    <lineage>
        <taxon>Archaea</taxon>
        <taxon>Methanobacteriati</taxon>
        <taxon>Methanobacteriota</taxon>
        <taxon>Stenosarchaea group</taxon>
        <taxon>Halobacteria</taxon>
        <taxon>Halobacteriales</taxon>
        <taxon>Natrialbaceae</taxon>
        <taxon>Natrinema</taxon>
    </lineage>
</organism>
<dbReference type="Gene3D" id="2.30.29.80">
    <property type="match status" value="1"/>
</dbReference>
<feature type="non-terminal residue" evidence="2">
    <location>
        <position position="1"/>
    </location>
</feature>